<dbReference type="Proteomes" id="UP001447188">
    <property type="component" value="Unassembled WGS sequence"/>
</dbReference>
<dbReference type="Pfam" id="PF06179">
    <property type="entry name" value="Med22"/>
    <property type="match status" value="1"/>
</dbReference>
<keyword evidence="5" id="KW-0539">Nucleus</keyword>
<proteinExistence type="inferred from homology"/>
<gene>
    <name evidence="6" type="ORF">Q9L58_003947</name>
</gene>
<dbReference type="Gene3D" id="6.10.280.160">
    <property type="entry name" value="Mediator of RNA polymerase II transcription subunit 22"/>
    <property type="match status" value="1"/>
</dbReference>
<evidence type="ECO:0000256" key="3">
    <source>
        <dbReference type="ARBA" id="ARBA00023015"/>
    </source>
</evidence>
<keyword evidence="4" id="KW-0804">Transcription</keyword>
<keyword evidence="3" id="KW-0805">Transcription regulation</keyword>
<dbReference type="EMBL" id="JBBBZM010000039">
    <property type="protein sequence ID" value="KAL0637124.1"/>
    <property type="molecule type" value="Genomic_DNA"/>
</dbReference>
<evidence type="ECO:0000256" key="5">
    <source>
        <dbReference type="ARBA" id="ARBA00023242"/>
    </source>
</evidence>
<protein>
    <submittedName>
        <fullName evidence="6">Uncharacterized protein</fullName>
    </submittedName>
</protein>
<sequence>MSEGVRTGLQAAQTYQIECHASSMIRAAEDLLALTRSLKEAWLFGQLGSELGVVDPATDANAKEVGDMLRKLASKPSSSS</sequence>
<evidence type="ECO:0000256" key="2">
    <source>
        <dbReference type="ARBA" id="ARBA00005942"/>
    </source>
</evidence>
<comment type="similarity">
    <text evidence="2">Belongs to the Mediator complex subunit 22 family.</text>
</comment>
<organism evidence="6 7">
    <name type="scientific">Discina gigas</name>
    <dbReference type="NCBI Taxonomy" id="1032678"/>
    <lineage>
        <taxon>Eukaryota</taxon>
        <taxon>Fungi</taxon>
        <taxon>Dikarya</taxon>
        <taxon>Ascomycota</taxon>
        <taxon>Pezizomycotina</taxon>
        <taxon>Pezizomycetes</taxon>
        <taxon>Pezizales</taxon>
        <taxon>Discinaceae</taxon>
        <taxon>Discina</taxon>
    </lineage>
</organism>
<keyword evidence="7" id="KW-1185">Reference proteome</keyword>
<evidence type="ECO:0000256" key="4">
    <source>
        <dbReference type="ARBA" id="ARBA00023163"/>
    </source>
</evidence>
<evidence type="ECO:0000313" key="6">
    <source>
        <dbReference type="EMBL" id="KAL0637124.1"/>
    </source>
</evidence>
<evidence type="ECO:0000256" key="1">
    <source>
        <dbReference type="ARBA" id="ARBA00004123"/>
    </source>
</evidence>
<evidence type="ECO:0000313" key="7">
    <source>
        <dbReference type="Proteomes" id="UP001447188"/>
    </source>
</evidence>
<dbReference type="InterPro" id="IPR009332">
    <property type="entry name" value="Med22"/>
</dbReference>
<accession>A0ABR3GMK0</accession>
<reference evidence="6 7" key="1">
    <citation type="submission" date="2024-02" db="EMBL/GenBank/DDBJ databases">
        <title>Discinaceae phylogenomics.</title>
        <authorList>
            <person name="Dirks A.C."/>
            <person name="James T.Y."/>
        </authorList>
    </citation>
    <scope>NUCLEOTIDE SEQUENCE [LARGE SCALE GENOMIC DNA]</scope>
    <source>
        <strain evidence="6 7">ACD0624</strain>
    </source>
</reference>
<comment type="caution">
    <text evidence="6">The sequence shown here is derived from an EMBL/GenBank/DDBJ whole genome shotgun (WGS) entry which is preliminary data.</text>
</comment>
<comment type="subcellular location">
    <subcellularLocation>
        <location evidence="1">Nucleus</location>
    </subcellularLocation>
</comment>
<name>A0ABR3GMK0_9PEZI</name>